<keyword evidence="1" id="KW-0539">Nucleus</keyword>
<comment type="function">
    <text evidence="1">Component of the Mediator complex, a coactivator involved in the regulated transcription of nearly all RNA polymerase II-dependent genes. Mediator functions as a bridge to convey information from gene-specific regulatory proteins to the basal RNA polymerase II transcription machinery. Mediator is recruited to promoters by direct interactions with regulatory proteins and serves as a scaffold for the assembly of a functional preinitiation complex with RNA polymerase II and the general transcription factors.</text>
</comment>
<gene>
    <name evidence="1" type="primary">MED17</name>
    <name evidence="3" type="ORF">BQ2448_4161</name>
</gene>
<keyword evidence="4" id="KW-1185">Reference proteome</keyword>
<dbReference type="GO" id="GO:0006357">
    <property type="term" value="P:regulation of transcription by RNA polymerase II"/>
    <property type="evidence" value="ECO:0007669"/>
    <property type="project" value="InterPro"/>
</dbReference>
<comment type="subunit">
    <text evidence="1">Component of the Mediator complex.</text>
</comment>
<dbReference type="EMBL" id="FMSP01000009">
    <property type="protein sequence ID" value="SCV72624.1"/>
    <property type="molecule type" value="Genomic_DNA"/>
</dbReference>
<evidence type="ECO:0000256" key="2">
    <source>
        <dbReference type="SAM" id="MobiDB-lite"/>
    </source>
</evidence>
<dbReference type="OrthoDB" id="10251234at2759"/>
<dbReference type="InterPro" id="IPR019313">
    <property type="entry name" value="Mediator_Med17"/>
</dbReference>
<proteinExistence type="inferred from homology"/>
<protein>
    <recommendedName>
        <fullName evidence="1">Mediator of RNA polymerase II transcription subunit 17</fullName>
    </recommendedName>
    <alternativeName>
        <fullName evidence="1">Mediator complex subunit 17</fullName>
    </alternativeName>
</protein>
<dbReference type="Pfam" id="PF10156">
    <property type="entry name" value="Med17"/>
    <property type="match status" value="2"/>
</dbReference>
<dbReference type="GO" id="GO:0016592">
    <property type="term" value="C:mediator complex"/>
    <property type="evidence" value="ECO:0007669"/>
    <property type="project" value="InterPro"/>
</dbReference>
<name>A0A238FL74_9BASI</name>
<evidence type="ECO:0000256" key="1">
    <source>
        <dbReference type="RuleBase" id="RU364140"/>
    </source>
</evidence>
<comment type="similarity">
    <text evidence="1">Belongs to the Mediator complex subunit 17 family.</text>
</comment>
<evidence type="ECO:0000313" key="3">
    <source>
        <dbReference type="EMBL" id="SCV72624.1"/>
    </source>
</evidence>
<keyword evidence="1" id="KW-0804">Transcription</keyword>
<feature type="region of interest" description="Disordered" evidence="2">
    <location>
        <begin position="74"/>
        <end position="106"/>
    </location>
</feature>
<keyword evidence="1" id="KW-0010">Activator</keyword>
<organism evidence="3 4">
    <name type="scientific">Microbotryum intermedium</name>
    <dbReference type="NCBI Taxonomy" id="269621"/>
    <lineage>
        <taxon>Eukaryota</taxon>
        <taxon>Fungi</taxon>
        <taxon>Dikarya</taxon>
        <taxon>Basidiomycota</taxon>
        <taxon>Pucciniomycotina</taxon>
        <taxon>Microbotryomycetes</taxon>
        <taxon>Microbotryales</taxon>
        <taxon>Microbotryaceae</taxon>
        <taxon>Microbotryum</taxon>
    </lineage>
</organism>
<comment type="subcellular location">
    <subcellularLocation>
        <location evidence="1">Nucleus</location>
    </subcellularLocation>
</comment>
<dbReference type="STRING" id="269621.A0A238FL74"/>
<dbReference type="AlphaFoldDB" id="A0A238FL74"/>
<evidence type="ECO:0000313" key="4">
    <source>
        <dbReference type="Proteomes" id="UP000198372"/>
    </source>
</evidence>
<dbReference type="GO" id="GO:0003712">
    <property type="term" value="F:transcription coregulator activity"/>
    <property type="evidence" value="ECO:0007669"/>
    <property type="project" value="InterPro"/>
</dbReference>
<feature type="compositionally biased region" description="Basic and acidic residues" evidence="2">
    <location>
        <begin position="75"/>
        <end position="85"/>
    </location>
</feature>
<reference evidence="4" key="1">
    <citation type="submission" date="2016-09" db="EMBL/GenBank/DDBJ databases">
        <authorList>
            <person name="Jeantristanb JTB J.-T."/>
            <person name="Ricardo R."/>
        </authorList>
    </citation>
    <scope>NUCLEOTIDE SEQUENCE [LARGE SCALE GENOMIC DNA]</scope>
</reference>
<dbReference type="Proteomes" id="UP000198372">
    <property type="component" value="Unassembled WGS sequence"/>
</dbReference>
<sequence>MSTTHISLEPPAITAQDGLDDDLFAKPARLYEVTNEGKQVFTRQVGEDPNKAPTARLLRIWQERGDFSQLTSRSIGDEQHKDKDVATTTTTNDLIRDQDGDEDDVHGLGMTPEQMRELQVTMMQQLELARGELTTALDLLSIIAAPTVATTVDAEALPLPQQTLTIVPSAPPVPLPSSDDDSTNAASLLPLATSLSSLRESANSFFSASNQVLAFISTSTSTSTSTASTSTWTSSSSRNSTSTQWSTLLHLHSSTPFPLIPLGAQPNASFSGQGEHRLAKQVGVFFGCAEAAPAFRRVGVAQVEQVLQEVQERKDGKGKGKGKGKSRGRKLVVEVEMEGKGKDWCVWSGGDKDGKELDVEEVLRQRGRNVFAEELFTVLSNEARSDASVKSRLELGKRSQGDSVVTEGHGWKLKVTMVAVPNPNFEAPTPEPNAIAPLLVPLLRLLLIQEYTRRRSSTSSSASIPVLATLSAFLSHLYRLISLSQDLTALTSTIDPSIPTSTTYHPPLASAPLQAIRKILTPPTAATEIKELGGRIVLRIGSHPTSLFHISHSTLLPQPFSISTNTSSASPSMGVSAFALASHHGLVLQAPRSAPVVVGSVGQLQGFLKEQMGEVLRRYMGRKIQVELERQKNEGIEVDQGS</sequence>
<accession>A0A238FL74</accession>
<keyword evidence="1" id="KW-0805">Transcription regulation</keyword>